<dbReference type="EMBL" id="MFAU01000054">
    <property type="protein sequence ID" value="OGD83286.1"/>
    <property type="molecule type" value="Genomic_DNA"/>
</dbReference>
<dbReference type="InterPro" id="IPR001763">
    <property type="entry name" value="Rhodanese-like_dom"/>
</dbReference>
<keyword evidence="1" id="KW-0732">Signal</keyword>
<dbReference type="CDD" id="cd00158">
    <property type="entry name" value="RHOD"/>
    <property type="match status" value="1"/>
</dbReference>
<evidence type="ECO:0000313" key="3">
    <source>
        <dbReference type="EMBL" id="OGD83286.1"/>
    </source>
</evidence>
<proteinExistence type="predicted"/>
<dbReference type="PANTHER" id="PTHR43031">
    <property type="entry name" value="FAD-DEPENDENT OXIDOREDUCTASE"/>
    <property type="match status" value="1"/>
</dbReference>
<evidence type="ECO:0000259" key="2">
    <source>
        <dbReference type="PROSITE" id="PS50206"/>
    </source>
</evidence>
<feature type="non-terminal residue" evidence="3">
    <location>
        <position position="134"/>
    </location>
</feature>
<organism evidence="3 4">
    <name type="scientific">Candidatus Curtissbacteria bacterium RBG_13_40_7</name>
    <dbReference type="NCBI Taxonomy" id="1797706"/>
    <lineage>
        <taxon>Bacteria</taxon>
        <taxon>Candidatus Curtissiibacteriota</taxon>
    </lineage>
</organism>
<feature type="signal peptide" evidence="1">
    <location>
        <begin position="1"/>
        <end position="30"/>
    </location>
</feature>
<comment type="caution">
    <text evidence="3">The sequence shown here is derived from an EMBL/GenBank/DDBJ whole genome shotgun (WGS) entry which is preliminary data.</text>
</comment>
<dbReference type="Pfam" id="PF00581">
    <property type="entry name" value="Rhodanese"/>
    <property type="match status" value="1"/>
</dbReference>
<dbReference type="PROSITE" id="PS50206">
    <property type="entry name" value="RHODANESE_3"/>
    <property type="match status" value="1"/>
</dbReference>
<sequence>MKLTKVNILILSSLILVSFLFSGCSPTAQNQTLGTRAETQTVKAVTPQEAYELIHKNQDLTIVDVRSSQEYDSGHIDNAINLDYSSPTFKSQLEKLDKNQTYLVYCKSGNRSTKTAQIMQELGFSQIYNLFSGI</sequence>
<evidence type="ECO:0000313" key="4">
    <source>
        <dbReference type="Proteomes" id="UP000179252"/>
    </source>
</evidence>
<dbReference type="SMART" id="SM00450">
    <property type="entry name" value="RHOD"/>
    <property type="match status" value="1"/>
</dbReference>
<dbReference type="InterPro" id="IPR036873">
    <property type="entry name" value="Rhodanese-like_dom_sf"/>
</dbReference>
<dbReference type="PANTHER" id="PTHR43031:SF1">
    <property type="entry name" value="PYRIDINE NUCLEOTIDE-DISULPHIDE OXIDOREDUCTASE"/>
    <property type="match status" value="1"/>
</dbReference>
<dbReference type="PROSITE" id="PS51257">
    <property type="entry name" value="PROKAR_LIPOPROTEIN"/>
    <property type="match status" value="1"/>
</dbReference>
<feature type="domain" description="Rhodanese" evidence="2">
    <location>
        <begin position="56"/>
        <end position="134"/>
    </location>
</feature>
<gene>
    <name evidence="3" type="ORF">A2165_03825</name>
</gene>
<dbReference type="InterPro" id="IPR050229">
    <property type="entry name" value="GlpE_sulfurtransferase"/>
</dbReference>
<reference evidence="3 4" key="1">
    <citation type="journal article" date="2016" name="Nat. Commun.">
        <title>Thousands of microbial genomes shed light on interconnected biogeochemical processes in an aquifer system.</title>
        <authorList>
            <person name="Anantharaman K."/>
            <person name="Brown C.T."/>
            <person name="Hug L.A."/>
            <person name="Sharon I."/>
            <person name="Castelle C.J."/>
            <person name="Probst A.J."/>
            <person name="Thomas B.C."/>
            <person name="Singh A."/>
            <person name="Wilkins M.J."/>
            <person name="Karaoz U."/>
            <person name="Brodie E.L."/>
            <person name="Williams K.H."/>
            <person name="Hubbard S.S."/>
            <person name="Banfield J.F."/>
        </authorList>
    </citation>
    <scope>NUCLEOTIDE SEQUENCE [LARGE SCALE GENOMIC DNA]</scope>
</reference>
<dbReference type="Gene3D" id="3.40.250.10">
    <property type="entry name" value="Rhodanese-like domain"/>
    <property type="match status" value="1"/>
</dbReference>
<accession>A0A1F5FUI9</accession>
<dbReference type="SUPFAM" id="SSF52821">
    <property type="entry name" value="Rhodanese/Cell cycle control phosphatase"/>
    <property type="match status" value="1"/>
</dbReference>
<protein>
    <recommendedName>
        <fullName evidence="2">Rhodanese domain-containing protein</fullName>
    </recommendedName>
</protein>
<dbReference type="Proteomes" id="UP000179252">
    <property type="component" value="Unassembled WGS sequence"/>
</dbReference>
<evidence type="ECO:0000256" key="1">
    <source>
        <dbReference type="SAM" id="SignalP"/>
    </source>
</evidence>
<dbReference type="AlphaFoldDB" id="A0A1F5FUI9"/>
<name>A0A1F5FUI9_9BACT</name>
<feature type="chain" id="PRO_5009518646" description="Rhodanese domain-containing protein" evidence="1">
    <location>
        <begin position="31"/>
        <end position="134"/>
    </location>
</feature>